<dbReference type="Proteomes" id="UP000324233">
    <property type="component" value="Chromosome"/>
</dbReference>
<dbReference type="KEGG" id="agv:OJF2_36730"/>
<evidence type="ECO:0000313" key="1">
    <source>
        <dbReference type="EMBL" id="QEH35128.1"/>
    </source>
</evidence>
<keyword evidence="2" id="KW-1185">Reference proteome</keyword>
<proteinExistence type="predicted"/>
<evidence type="ECO:0008006" key="3">
    <source>
        <dbReference type="Google" id="ProtNLM"/>
    </source>
</evidence>
<evidence type="ECO:0000313" key="2">
    <source>
        <dbReference type="Proteomes" id="UP000324233"/>
    </source>
</evidence>
<sequence length="140" mass="16407">MAPQEANPLPVTRRCPATRSRVISVRSDTLTTASRRPKDASKLGIRIEVEEGEPIAAALKRFRQQLRAEGDHPLHRHKWHKPNPRFYTKPSVLNRRRRWIIRAKKRSPCGMSPDPDYDWVDDMEMRPRRSWGRVGRHVIT</sequence>
<name>A0A5B9W3G0_9BACT</name>
<dbReference type="OrthoDB" id="9799244at2"/>
<organism evidence="1 2">
    <name type="scientific">Aquisphaera giovannonii</name>
    <dbReference type="NCBI Taxonomy" id="406548"/>
    <lineage>
        <taxon>Bacteria</taxon>
        <taxon>Pseudomonadati</taxon>
        <taxon>Planctomycetota</taxon>
        <taxon>Planctomycetia</taxon>
        <taxon>Isosphaerales</taxon>
        <taxon>Isosphaeraceae</taxon>
        <taxon>Aquisphaera</taxon>
    </lineage>
</organism>
<accession>A0A5B9W3G0</accession>
<reference evidence="1 2" key="1">
    <citation type="submission" date="2019-08" db="EMBL/GenBank/DDBJ databases">
        <title>Deep-cultivation of Planctomycetes and their phenomic and genomic characterization uncovers novel biology.</title>
        <authorList>
            <person name="Wiegand S."/>
            <person name="Jogler M."/>
            <person name="Boedeker C."/>
            <person name="Pinto D."/>
            <person name="Vollmers J."/>
            <person name="Rivas-Marin E."/>
            <person name="Kohn T."/>
            <person name="Peeters S.H."/>
            <person name="Heuer A."/>
            <person name="Rast P."/>
            <person name="Oberbeckmann S."/>
            <person name="Bunk B."/>
            <person name="Jeske O."/>
            <person name="Meyerdierks A."/>
            <person name="Storesund J.E."/>
            <person name="Kallscheuer N."/>
            <person name="Luecker S."/>
            <person name="Lage O.M."/>
            <person name="Pohl T."/>
            <person name="Merkel B.J."/>
            <person name="Hornburger P."/>
            <person name="Mueller R.-W."/>
            <person name="Bruemmer F."/>
            <person name="Labrenz M."/>
            <person name="Spormann A.M."/>
            <person name="Op den Camp H."/>
            <person name="Overmann J."/>
            <person name="Amann R."/>
            <person name="Jetten M.S.M."/>
            <person name="Mascher T."/>
            <person name="Medema M.H."/>
            <person name="Devos D.P."/>
            <person name="Kaster A.-K."/>
            <person name="Ovreas L."/>
            <person name="Rohde M."/>
            <person name="Galperin M.Y."/>
            <person name="Jogler C."/>
        </authorList>
    </citation>
    <scope>NUCLEOTIDE SEQUENCE [LARGE SCALE GENOMIC DNA]</scope>
    <source>
        <strain evidence="1 2">OJF2</strain>
    </source>
</reference>
<dbReference type="AlphaFoldDB" id="A0A5B9W3G0"/>
<protein>
    <recommendedName>
        <fullName evidence="3">30S ribosomal protein S21</fullName>
    </recommendedName>
</protein>
<gene>
    <name evidence="1" type="ORF">OJF2_36730</name>
</gene>
<dbReference type="EMBL" id="CP042997">
    <property type="protein sequence ID" value="QEH35128.1"/>
    <property type="molecule type" value="Genomic_DNA"/>
</dbReference>